<feature type="region of interest" description="Disordered" evidence="1">
    <location>
        <begin position="44"/>
        <end position="76"/>
    </location>
</feature>
<evidence type="ECO:0000313" key="3">
    <source>
        <dbReference type="Proteomes" id="UP001066276"/>
    </source>
</evidence>
<dbReference type="AlphaFoldDB" id="A0AAV7PV95"/>
<name>A0AAV7PV95_PLEWA</name>
<feature type="region of interest" description="Disordered" evidence="1">
    <location>
        <begin position="90"/>
        <end position="111"/>
    </location>
</feature>
<evidence type="ECO:0000256" key="1">
    <source>
        <dbReference type="SAM" id="MobiDB-lite"/>
    </source>
</evidence>
<dbReference type="Proteomes" id="UP001066276">
    <property type="component" value="Chromosome 7"/>
</dbReference>
<evidence type="ECO:0000313" key="2">
    <source>
        <dbReference type="EMBL" id="KAJ1132246.1"/>
    </source>
</evidence>
<feature type="region of interest" description="Disordered" evidence="1">
    <location>
        <begin position="226"/>
        <end position="246"/>
    </location>
</feature>
<sequence>MTEGQCSSAGGGRTLSGQQIRCGVQCAGSPHLWAGRYETAGEYAPQERGSTYRCSRSLQRGTPPNQANGQWPSPLTPTDLTYGQVVQMDDSRGRNPDDCTSGRAPMDSAGHCSVGVQRQTSIQLHSPTGAEQCLGAGQSMAYSCATGPKAVRGPNTCSSSPARCVHATIMWRAVEPTHGTCKIGRSQPQAHPQPLSLLGLRGRARPHGQPVTGMAIGGQYSHQKSVPPLIHGLRGLNGATTPSGRR</sequence>
<proteinExistence type="predicted"/>
<keyword evidence="3" id="KW-1185">Reference proteome</keyword>
<comment type="caution">
    <text evidence="2">The sequence shown here is derived from an EMBL/GenBank/DDBJ whole genome shotgun (WGS) entry which is preliminary data.</text>
</comment>
<dbReference type="EMBL" id="JANPWB010000011">
    <property type="protein sequence ID" value="KAJ1132246.1"/>
    <property type="molecule type" value="Genomic_DNA"/>
</dbReference>
<protein>
    <submittedName>
        <fullName evidence="2">Uncharacterized protein</fullName>
    </submittedName>
</protein>
<organism evidence="2 3">
    <name type="scientific">Pleurodeles waltl</name>
    <name type="common">Iberian ribbed newt</name>
    <dbReference type="NCBI Taxonomy" id="8319"/>
    <lineage>
        <taxon>Eukaryota</taxon>
        <taxon>Metazoa</taxon>
        <taxon>Chordata</taxon>
        <taxon>Craniata</taxon>
        <taxon>Vertebrata</taxon>
        <taxon>Euteleostomi</taxon>
        <taxon>Amphibia</taxon>
        <taxon>Batrachia</taxon>
        <taxon>Caudata</taxon>
        <taxon>Salamandroidea</taxon>
        <taxon>Salamandridae</taxon>
        <taxon>Pleurodelinae</taxon>
        <taxon>Pleurodeles</taxon>
    </lineage>
</organism>
<gene>
    <name evidence="2" type="ORF">NDU88_010572</name>
</gene>
<reference evidence="2" key="1">
    <citation type="journal article" date="2022" name="bioRxiv">
        <title>Sequencing and chromosome-scale assembly of the giantPleurodeles waltlgenome.</title>
        <authorList>
            <person name="Brown T."/>
            <person name="Elewa A."/>
            <person name="Iarovenko S."/>
            <person name="Subramanian E."/>
            <person name="Araus A.J."/>
            <person name="Petzold A."/>
            <person name="Susuki M."/>
            <person name="Suzuki K.-i.T."/>
            <person name="Hayashi T."/>
            <person name="Toyoda A."/>
            <person name="Oliveira C."/>
            <person name="Osipova E."/>
            <person name="Leigh N.D."/>
            <person name="Simon A."/>
            <person name="Yun M.H."/>
        </authorList>
    </citation>
    <scope>NUCLEOTIDE SEQUENCE</scope>
    <source>
        <strain evidence="2">20211129_DDA</strain>
        <tissue evidence="2">Liver</tissue>
    </source>
</reference>
<accession>A0AAV7PV95</accession>
<feature type="compositionally biased region" description="Polar residues" evidence="1">
    <location>
        <begin position="48"/>
        <end position="76"/>
    </location>
</feature>